<proteinExistence type="predicted"/>
<accession>A0A6A5ANS9</accession>
<protein>
    <submittedName>
        <fullName evidence="2">Uncharacterized protein</fullName>
    </submittedName>
</protein>
<sequence length="248" mass="26813">MLRAVRQQVTKPQVPTRRRIGFTVQHTHSVNMRASSSSSLFQAASVSAATSQHATRKGVAGRVLVGLLSLGAGDFVRQVIAEERPFDTRRLAVSAAVGGLYIPLRERFGVHASSLVQSQTLRGTMTRLGLQLVVVGPVSLACFLAAHIAAKDPDRWLVDDHSAELSTRIQAKLMHDLWPAVKGSTALSVLVLGSFYLPIPFIRELAVVGSCLSWSSYMSFIAHKDDDQHSTPLLIDYAVTQGTVLSAS</sequence>
<keyword evidence="1" id="KW-0812">Transmembrane</keyword>
<feature type="transmembrane region" description="Helical" evidence="1">
    <location>
        <begin position="128"/>
        <end position="150"/>
    </location>
</feature>
<evidence type="ECO:0000313" key="2">
    <source>
        <dbReference type="EMBL" id="KAF0753948.1"/>
    </source>
</evidence>
<keyword evidence="1" id="KW-0472">Membrane</keyword>
<evidence type="ECO:0000313" key="3">
    <source>
        <dbReference type="Proteomes" id="UP000469452"/>
    </source>
</evidence>
<organism evidence="2 3">
    <name type="scientific">Aphanomyces astaci</name>
    <name type="common">Crayfish plague agent</name>
    <dbReference type="NCBI Taxonomy" id="112090"/>
    <lineage>
        <taxon>Eukaryota</taxon>
        <taxon>Sar</taxon>
        <taxon>Stramenopiles</taxon>
        <taxon>Oomycota</taxon>
        <taxon>Saprolegniomycetes</taxon>
        <taxon>Saprolegniales</taxon>
        <taxon>Verrucalvaceae</taxon>
        <taxon>Aphanomyces</taxon>
    </lineage>
</organism>
<gene>
    <name evidence="2" type="ORF">AaE_005518</name>
</gene>
<dbReference type="VEuPathDB" id="FungiDB:H257_05305"/>
<feature type="transmembrane region" description="Helical" evidence="1">
    <location>
        <begin position="177"/>
        <end position="197"/>
    </location>
</feature>
<dbReference type="AlphaFoldDB" id="A0A6A5ANS9"/>
<dbReference type="Proteomes" id="UP000469452">
    <property type="component" value="Unassembled WGS sequence"/>
</dbReference>
<keyword evidence="1" id="KW-1133">Transmembrane helix</keyword>
<name>A0A6A5ANS9_APHAT</name>
<reference evidence="2 3" key="1">
    <citation type="submission" date="2019-06" db="EMBL/GenBank/DDBJ databases">
        <title>Genomics analysis of Aphanomyces spp. identifies a new class of oomycete effector associated with host adaptation.</title>
        <authorList>
            <person name="Gaulin E."/>
        </authorList>
    </citation>
    <scope>NUCLEOTIDE SEQUENCE [LARGE SCALE GENOMIC DNA]</scope>
    <source>
        <strain evidence="2 3">E</strain>
    </source>
</reference>
<evidence type="ECO:0000256" key="1">
    <source>
        <dbReference type="SAM" id="Phobius"/>
    </source>
</evidence>
<dbReference type="EMBL" id="VJMI01011029">
    <property type="protein sequence ID" value="KAF0753948.1"/>
    <property type="molecule type" value="Genomic_DNA"/>
</dbReference>
<comment type="caution">
    <text evidence="2">The sequence shown here is derived from an EMBL/GenBank/DDBJ whole genome shotgun (WGS) entry which is preliminary data.</text>
</comment>